<accession>A0A1Y3V3N1</accession>
<dbReference type="AlphaFoldDB" id="A0A1Y3V3N1"/>
<gene>
    <name evidence="2" type="ORF">B5G17_12740</name>
    <name evidence="1" type="ORF">GAP41_14775</name>
</gene>
<evidence type="ECO:0000313" key="4">
    <source>
        <dbReference type="Proteomes" id="UP000431575"/>
    </source>
</evidence>
<dbReference type="Proteomes" id="UP000196329">
    <property type="component" value="Unassembled WGS sequence"/>
</dbReference>
<evidence type="ECO:0000313" key="3">
    <source>
        <dbReference type="Proteomes" id="UP000196329"/>
    </source>
</evidence>
<proteinExistence type="predicted"/>
<evidence type="ECO:0000313" key="2">
    <source>
        <dbReference type="EMBL" id="OUN53807.1"/>
    </source>
</evidence>
<reference evidence="2" key="2">
    <citation type="journal article" date="2018" name="BMC Genomics">
        <title>Whole genome sequencing and function prediction of 133 gut anaerobes isolated from chicken caecum in pure cultures.</title>
        <authorList>
            <person name="Medvecky M."/>
            <person name="Cejkova D."/>
            <person name="Polansky O."/>
            <person name="Karasova D."/>
            <person name="Kubasova T."/>
            <person name="Cizek A."/>
            <person name="Rychlik I."/>
        </authorList>
    </citation>
    <scope>NUCLEOTIDE SEQUENCE</scope>
    <source>
        <strain evidence="2">An67</strain>
    </source>
</reference>
<sequence>MYKNKINVANKTNSSELVSPYIGFLSIFCTELSAPIGRDALCQRPSTTRLTTVNKVPHAR</sequence>
<organism evidence="2 3">
    <name type="scientific">Bacteroides uniformis</name>
    <dbReference type="NCBI Taxonomy" id="820"/>
    <lineage>
        <taxon>Bacteria</taxon>
        <taxon>Pseudomonadati</taxon>
        <taxon>Bacteroidota</taxon>
        <taxon>Bacteroidia</taxon>
        <taxon>Bacteroidales</taxon>
        <taxon>Bacteroidaceae</taxon>
        <taxon>Bacteroides</taxon>
    </lineage>
</organism>
<name>A0A1Y3V3N1_BACUN</name>
<protein>
    <submittedName>
        <fullName evidence="2">Uncharacterized protein</fullName>
    </submittedName>
</protein>
<evidence type="ECO:0000313" key="1">
    <source>
        <dbReference type="EMBL" id="KAB4241050.1"/>
    </source>
</evidence>
<reference evidence="1 4" key="3">
    <citation type="journal article" date="2019" name="Nat. Med.">
        <title>A library of human gut bacterial isolates paired with longitudinal multiomics data enables mechanistic microbiome research.</title>
        <authorList>
            <person name="Poyet M."/>
            <person name="Groussin M."/>
            <person name="Gibbons S.M."/>
            <person name="Avila-Pacheco J."/>
            <person name="Jiang X."/>
            <person name="Kearney S.M."/>
            <person name="Perrotta A.R."/>
            <person name="Berdy B."/>
            <person name="Zhao S."/>
            <person name="Lieberman T.D."/>
            <person name="Swanson P.K."/>
            <person name="Smith M."/>
            <person name="Roesemann S."/>
            <person name="Alexander J.E."/>
            <person name="Rich S.A."/>
            <person name="Livny J."/>
            <person name="Vlamakis H."/>
            <person name="Clish C."/>
            <person name="Bullock K."/>
            <person name="Deik A."/>
            <person name="Scott J."/>
            <person name="Pierce K.A."/>
            <person name="Xavier R.J."/>
            <person name="Alm E.J."/>
        </authorList>
    </citation>
    <scope>NUCLEOTIDE SEQUENCE [LARGE SCALE GENOMIC DNA]</scope>
    <source>
        <strain evidence="1 4">BIOML-A6</strain>
    </source>
</reference>
<dbReference type="Proteomes" id="UP000431575">
    <property type="component" value="Unassembled WGS sequence"/>
</dbReference>
<comment type="caution">
    <text evidence="2">The sequence shown here is derived from an EMBL/GenBank/DDBJ whole genome shotgun (WGS) entry which is preliminary data.</text>
</comment>
<dbReference type="EMBL" id="NFHS01000006">
    <property type="protein sequence ID" value="OUN53807.1"/>
    <property type="molecule type" value="Genomic_DNA"/>
</dbReference>
<reference evidence="3" key="1">
    <citation type="submission" date="2017-04" db="EMBL/GenBank/DDBJ databases">
        <title>Function of individual gut microbiota members based on whole genome sequencing of pure cultures obtained from chicken caecum.</title>
        <authorList>
            <person name="Medvecky M."/>
            <person name="Cejkova D."/>
            <person name="Polansky O."/>
            <person name="Karasova D."/>
            <person name="Kubasova T."/>
            <person name="Cizek A."/>
            <person name="Rychlik I."/>
        </authorList>
    </citation>
    <scope>NUCLEOTIDE SEQUENCE [LARGE SCALE GENOMIC DNA]</scope>
    <source>
        <strain evidence="3">An67</strain>
    </source>
</reference>
<dbReference type="EMBL" id="WCTM01000008">
    <property type="protein sequence ID" value="KAB4241050.1"/>
    <property type="molecule type" value="Genomic_DNA"/>
</dbReference>